<name>D8LMM0_ECTSI</name>
<organism evidence="1 2">
    <name type="scientific">Ectocarpus siliculosus</name>
    <name type="common">Brown alga</name>
    <name type="synonym">Conferva siliculosa</name>
    <dbReference type="NCBI Taxonomy" id="2880"/>
    <lineage>
        <taxon>Eukaryota</taxon>
        <taxon>Sar</taxon>
        <taxon>Stramenopiles</taxon>
        <taxon>Ochrophyta</taxon>
        <taxon>PX clade</taxon>
        <taxon>Phaeophyceae</taxon>
        <taxon>Ectocarpales</taxon>
        <taxon>Ectocarpaceae</taxon>
        <taxon>Ectocarpus</taxon>
    </lineage>
</organism>
<reference evidence="1 2" key="1">
    <citation type="journal article" date="2010" name="Nature">
        <title>The Ectocarpus genome and the independent evolution of multicellularity in brown algae.</title>
        <authorList>
            <person name="Cock J.M."/>
            <person name="Sterck L."/>
            <person name="Rouze P."/>
            <person name="Scornet D."/>
            <person name="Allen A.E."/>
            <person name="Amoutzias G."/>
            <person name="Anthouard V."/>
            <person name="Artiguenave F."/>
            <person name="Aury J.M."/>
            <person name="Badger J.H."/>
            <person name="Beszteri B."/>
            <person name="Billiau K."/>
            <person name="Bonnet E."/>
            <person name="Bothwell J.H."/>
            <person name="Bowler C."/>
            <person name="Boyen C."/>
            <person name="Brownlee C."/>
            <person name="Carrano C.J."/>
            <person name="Charrier B."/>
            <person name="Cho G.Y."/>
            <person name="Coelho S.M."/>
            <person name="Collen J."/>
            <person name="Corre E."/>
            <person name="Da Silva C."/>
            <person name="Delage L."/>
            <person name="Delaroque N."/>
            <person name="Dittami S.M."/>
            <person name="Doulbeau S."/>
            <person name="Elias M."/>
            <person name="Farnham G."/>
            <person name="Gachon C.M."/>
            <person name="Gschloessl B."/>
            <person name="Heesch S."/>
            <person name="Jabbari K."/>
            <person name="Jubin C."/>
            <person name="Kawai H."/>
            <person name="Kimura K."/>
            <person name="Kloareg B."/>
            <person name="Kupper F.C."/>
            <person name="Lang D."/>
            <person name="Le Bail A."/>
            <person name="Leblanc C."/>
            <person name="Lerouge P."/>
            <person name="Lohr M."/>
            <person name="Lopez P.J."/>
            <person name="Martens C."/>
            <person name="Maumus F."/>
            <person name="Michel G."/>
            <person name="Miranda-Saavedra D."/>
            <person name="Morales J."/>
            <person name="Moreau H."/>
            <person name="Motomura T."/>
            <person name="Nagasato C."/>
            <person name="Napoli C.A."/>
            <person name="Nelson D.R."/>
            <person name="Nyvall-Collen P."/>
            <person name="Peters A.F."/>
            <person name="Pommier C."/>
            <person name="Potin P."/>
            <person name="Poulain J."/>
            <person name="Quesneville H."/>
            <person name="Read B."/>
            <person name="Rensing S.A."/>
            <person name="Ritter A."/>
            <person name="Rousvoal S."/>
            <person name="Samanta M."/>
            <person name="Samson G."/>
            <person name="Schroeder D.C."/>
            <person name="Segurens B."/>
            <person name="Strittmatter M."/>
            <person name="Tonon T."/>
            <person name="Tregear J.W."/>
            <person name="Valentin K."/>
            <person name="von Dassow P."/>
            <person name="Yamagishi T."/>
            <person name="Van de Peer Y."/>
            <person name="Wincker P."/>
        </authorList>
    </citation>
    <scope>NUCLEOTIDE SEQUENCE [LARGE SCALE GENOMIC DNA]</scope>
    <source>
        <strain evidence="2">Ec32 / CCAP1310/4</strain>
    </source>
</reference>
<gene>
    <name evidence="1" type="ORF">Esi_0004_0303</name>
</gene>
<dbReference type="EMBL" id="FN648596">
    <property type="protein sequence ID" value="CBN77630.1"/>
    <property type="molecule type" value="Genomic_DNA"/>
</dbReference>
<sequence length="57" mass="6609">MSQCTPITIQLFSENFPPVSHPWPNKQLRWGPSLEVRWRVCWRLSPSSQLSCLKLAA</sequence>
<accession>D8LMM0</accession>
<proteinExistence type="predicted"/>
<evidence type="ECO:0000313" key="2">
    <source>
        <dbReference type="Proteomes" id="UP000002630"/>
    </source>
</evidence>
<evidence type="ECO:0000313" key="1">
    <source>
        <dbReference type="EMBL" id="CBN77630.1"/>
    </source>
</evidence>
<dbReference type="InParanoid" id="D8LMM0"/>
<dbReference type="EMBL" id="FN649728">
    <property type="protein sequence ID" value="CBN77630.1"/>
    <property type="molecule type" value="Genomic_DNA"/>
</dbReference>
<protein>
    <submittedName>
        <fullName evidence="1">Uncharacterized protein</fullName>
    </submittedName>
</protein>
<keyword evidence="2" id="KW-1185">Reference proteome</keyword>
<dbReference type="Proteomes" id="UP000002630">
    <property type="component" value="Linkage Group LG03"/>
</dbReference>
<dbReference type="AlphaFoldDB" id="D8LMM0"/>
<dbReference type="OrthoDB" id="10647413at2759"/>